<evidence type="ECO:0000259" key="3">
    <source>
        <dbReference type="PROSITE" id="PS01124"/>
    </source>
</evidence>
<keyword evidence="2" id="KW-0804">Transcription</keyword>
<dbReference type="Gene3D" id="1.10.10.60">
    <property type="entry name" value="Homeodomain-like"/>
    <property type="match status" value="1"/>
</dbReference>
<dbReference type="InterPro" id="IPR009594">
    <property type="entry name" value="Tscrpt_reg_HTH_AraC_N"/>
</dbReference>
<dbReference type="PROSITE" id="PS01124">
    <property type="entry name" value="HTH_ARAC_FAMILY_2"/>
    <property type="match status" value="1"/>
</dbReference>
<dbReference type="Proteomes" id="UP000095463">
    <property type="component" value="Unassembled WGS sequence"/>
</dbReference>
<dbReference type="Pfam" id="PF06719">
    <property type="entry name" value="AraC_N"/>
    <property type="match status" value="1"/>
</dbReference>
<keyword evidence="5" id="KW-1185">Reference proteome</keyword>
<reference evidence="4 5" key="1">
    <citation type="journal article" date="2015" name="Genome Announc.">
        <title>Genome Assemblies of Three Soil-Associated Devosia species: D. insulae, D. limi, and D. soli.</title>
        <authorList>
            <person name="Hassan Y.I."/>
            <person name="Lepp D."/>
            <person name="Zhou T."/>
        </authorList>
    </citation>
    <scope>NUCLEOTIDE SEQUENCE [LARGE SCALE GENOMIC DNA]</scope>
    <source>
        <strain evidence="4 5">DS-56</strain>
    </source>
</reference>
<feature type="domain" description="HTH araC/xylS-type" evidence="3">
    <location>
        <begin position="192"/>
        <end position="290"/>
    </location>
</feature>
<dbReference type="RefSeq" id="WP_069911572.1">
    <property type="nucleotide sequence ID" value="NZ_LAJE02000322.1"/>
</dbReference>
<evidence type="ECO:0000313" key="4">
    <source>
        <dbReference type="EMBL" id="OEO29163.1"/>
    </source>
</evidence>
<dbReference type="PANTHER" id="PTHR43436:SF1">
    <property type="entry name" value="TRANSCRIPTIONAL REGULATORY PROTEIN"/>
    <property type="match status" value="1"/>
</dbReference>
<comment type="caution">
    <text evidence="4">The sequence shown here is derived from an EMBL/GenBank/DDBJ whole genome shotgun (WGS) entry which is preliminary data.</text>
</comment>
<name>A0A1E5XKN2_9HYPH</name>
<organism evidence="4 5">
    <name type="scientific">Devosia insulae DS-56</name>
    <dbReference type="NCBI Taxonomy" id="1116389"/>
    <lineage>
        <taxon>Bacteria</taxon>
        <taxon>Pseudomonadati</taxon>
        <taxon>Pseudomonadota</taxon>
        <taxon>Alphaproteobacteria</taxon>
        <taxon>Hyphomicrobiales</taxon>
        <taxon>Devosiaceae</taxon>
        <taxon>Devosia</taxon>
    </lineage>
</organism>
<protein>
    <submittedName>
        <fullName evidence="4">AraC family transcriptional regulator</fullName>
    </submittedName>
</protein>
<dbReference type="GO" id="GO:0003700">
    <property type="term" value="F:DNA-binding transcription factor activity"/>
    <property type="evidence" value="ECO:0007669"/>
    <property type="project" value="InterPro"/>
</dbReference>
<evidence type="ECO:0000313" key="5">
    <source>
        <dbReference type="Proteomes" id="UP000095463"/>
    </source>
</evidence>
<proteinExistence type="predicted"/>
<evidence type="ECO:0000256" key="2">
    <source>
        <dbReference type="ARBA" id="ARBA00023163"/>
    </source>
</evidence>
<sequence>MDRMDELKSLIAQFTTADGIQATPIEGMSLVRISHPSEPMHAVHHPALCIVAQGRKRVIAGDRVLNYDAANFLVVSVDTPVIGQVVEATPEAPYLCMKLELDAAEIGALLIEVGGVTAAAAAEAEPSVTVSPIMSDLLDAAIRLVKLLERPEDLAVLGPMVKREILYRLLRSDQATKLQQIALAESRLQQVNRAIGWIKLNYRDAFAIETVAAEARMSASALHLHFKAVTAMSPLQYQKQLRLQEARRLMLSEALDAATAGHRVGYDSPSQFSREYARTFGAPPLRDVARLKAGDLLSAG</sequence>
<dbReference type="GO" id="GO:0043565">
    <property type="term" value="F:sequence-specific DNA binding"/>
    <property type="evidence" value="ECO:0007669"/>
    <property type="project" value="InterPro"/>
</dbReference>
<dbReference type="Pfam" id="PF12833">
    <property type="entry name" value="HTH_18"/>
    <property type="match status" value="1"/>
</dbReference>
<dbReference type="SUPFAM" id="SSF46689">
    <property type="entry name" value="Homeodomain-like"/>
    <property type="match status" value="2"/>
</dbReference>
<evidence type="ECO:0000256" key="1">
    <source>
        <dbReference type="ARBA" id="ARBA00023015"/>
    </source>
</evidence>
<dbReference type="SMART" id="SM00342">
    <property type="entry name" value="HTH_ARAC"/>
    <property type="match status" value="1"/>
</dbReference>
<dbReference type="AlphaFoldDB" id="A0A1E5XKN2"/>
<dbReference type="PANTHER" id="PTHR43436">
    <property type="entry name" value="ARAC-FAMILY TRANSCRIPTIONAL REGULATOR"/>
    <property type="match status" value="1"/>
</dbReference>
<keyword evidence="1" id="KW-0805">Transcription regulation</keyword>
<dbReference type="InterPro" id="IPR009057">
    <property type="entry name" value="Homeodomain-like_sf"/>
</dbReference>
<gene>
    <name evidence="4" type="ORF">VW23_026985</name>
</gene>
<accession>A0A1E5XKN2</accession>
<dbReference type="InterPro" id="IPR018060">
    <property type="entry name" value="HTH_AraC"/>
</dbReference>
<dbReference type="EMBL" id="LAJE02000322">
    <property type="protein sequence ID" value="OEO29163.1"/>
    <property type="molecule type" value="Genomic_DNA"/>
</dbReference>
<dbReference type="OrthoDB" id="9802263at2"/>